<evidence type="ECO:0000256" key="3">
    <source>
        <dbReference type="ARBA" id="ARBA00022448"/>
    </source>
</evidence>
<dbReference type="InterPro" id="IPR017871">
    <property type="entry name" value="ABC_transporter-like_CS"/>
</dbReference>
<dbReference type="InterPro" id="IPR003593">
    <property type="entry name" value="AAA+_ATPase"/>
</dbReference>
<evidence type="ECO:0000256" key="5">
    <source>
        <dbReference type="ARBA" id="ARBA00022741"/>
    </source>
</evidence>
<evidence type="ECO:0000313" key="10">
    <source>
        <dbReference type="EMBL" id="MBM6754217.1"/>
    </source>
</evidence>
<reference evidence="10 11" key="1">
    <citation type="journal article" date="2021" name="Sci. Rep.">
        <title>The distribution of antibiotic resistance genes in chicken gut microbiota commensals.</title>
        <authorList>
            <person name="Juricova H."/>
            <person name="Matiasovicova J."/>
            <person name="Kubasova T."/>
            <person name="Cejkova D."/>
            <person name="Rychlik I."/>
        </authorList>
    </citation>
    <scope>NUCLEOTIDE SEQUENCE [LARGE SCALE GENOMIC DNA]</scope>
    <source>
        <strain evidence="10 11">An810</strain>
    </source>
</reference>
<organism evidence="10 11">
    <name type="scientific">Limosilactobacillus alvi</name>
    <dbReference type="NCBI Taxonomy" id="990412"/>
    <lineage>
        <taxon>Bacteria</taxon>
        <taxon>Bacillati</taxon>
        <taxon>Bacillota</taxon>
        <taxon>Bacilli</taxon>
        <taxon>Lactobacillales</taxon>
        <taxon>Lactobacillaceae</taxon>
        <taxon>Limosilactobacillus</taxon>
    </lineage>
</organism>
<comment type="similarity">
    <text evidence="2">Belongs to the ABC transporter superfamily.</text>
</comment>
<gene>
    <name evidence="10" type="ORF">H5993_05520</name>
</gene>
<dbReference type="InterPro" id="IPR003439">
    <property type="entry name" value="ABC_transporter-like_ATP-bd"/>
</dbReference>
<dbReference type="NCBIfam" id="TIGR04520">
    <property type="entry name" value="ECF_ATPase_1"/>
    <property type="match status" value="1"/>
</dbReference>
<sequence length="276" mass="30194">MIKIENLNYKYAHQNKLTLNDLTLQVPAGQWLAIVGKNGSGKSTLARLIDGLLETPSKTIWVDGLEVNTENIATIHQKIGFVFQNPDNQFVGATVAADVAFGLENRQVSSSEMPKVIEQALTLVKMQAFRDRAPEQLSGGQKQRVAIAGALALKPQLLILDEATSMLDPEGRKDVLTQLAKLRDQGELTIISITHDPDEVALADQVAVLDQGKIVKQASPAVVLNDQSLIQRIGLVQPFSLMLRDQLKARGIKVPTNYLGKGALYEWINQQLATKA</sequence>
<dbReference type="PROSITE" id="PS50893">
    <property type="entry name" value="ABC_TRANSPORTER_2"/>
    <property type="match status" value="1"/>
</dbReference>
<keyword evidence="7" id="KW-1278">Translocase</keyword>
<evidence type="ECO:0000256" key="6">
    <source>
        <dbReference type="ARBA" id="ARBA00022840"/>
    </source>
</evidence>
<dbReference type="InterPro" id="IPR050095">
    <property type="entry name" value="ECF_ABC_transporter_ATP-bd"/>
</dbReference>
<dbReference type="Gene3D" id="3.40.50.300">
    <property type="entry name" value="P-loop containing nucleotide triphosphate hydrolases"/>
    <property type="match status" value="1"/>
</dbReference>
<dbReference type="NCBIfam" id="NF010167">
    <property type="entry name" value="PRK13648.1"/>
    <property type="match status" value="1"/>
</dbReference>
<dbReference type="Proteomes" id="UP000776629">
    <property type="component" value="Unassembled WGS sequence"/>
</dbReference>
<dbReference type="PROSITE" id="PS00211">
    <property type="entry name" value="ABC_TRANSPORTER_1"/>
    <property type="match status" value="1"/>
</dbReference>
<dbReference type="EMBL" id="JACJJQ010000021">
    <property type="protein sequence ID" value="MBM6754217.1"/>
    <property type="molecule type" value="Genomic_DNA"/>
</dbReference>
<evidence type="ECO:0000313" key="11">
    <source>
        <dbReference type="Proteomes" id="UP000776629"/>
    </source>
</evidence>
<dbReference type="PANTHER" id="PTHR43553:SF24">
    <property type="entry name" value="ENERGY-COUPLING FACTOR TRANSPORTER ATP-BINDING PROTEIN ECFA1"/>
    <property type="match status" value="1"/>
</dbReference>
<keyword evidence="5" id="KW-0547">Nucleotide-binding</keyword>
<keyword evidence="3" id="KW-0813">Transport</keyword>
<dbReference type="SUPFAM" id="SSF52540">
    <property type="entry name" value="P-loop containing nucleoside triphosphate hydrolases"/>
    <property type="match status" value="1"/>
</dbReference>
<feature type="domain" description="ABC transporter" evidence="9">
    <location>
        <begin position="2"/>
        <end position="236"/>
    </location>
</feature>
<protein>
    <submittedName>
        <fullName evidence="10">Energy-coupling factor transporter ATPase</fullName>
    </submittedName>
</protein>
<keyword evidence="11" id="KW-1185">Reference proteome</keyword>
<accession>A0ABS2EP07</accession>
<dbReference type="InterPro" id="IPR027417">
    <property type="entry name" value="P-loop_NTPase"/>
</dbReference>
<dbReference type="InterPro" id="IPR015856">
    <property type="entry name" value="ABC_transpr_CbiO/EcfA_su"/>
</dbReference>
<evidence type="ECO:0000259" key="9">
    <source>
        <dbReference type="PROSITE" id="PS50893"/>
    </source>
</evidence>
<dbReference type="CDD" id="cd03225">
    <property type="entry name" value="ABC_cobalt_CbiO_domain1"/>
    <property type="match status" value="1"/>
</dbReference>
<keyword evidence="4" id="KW-1003">Cell membrane</keyword>
<dbReference type="InterPro" id="IPR030947">
    <property type="entry name" value="EcfA_1"/>
</dbReference>
<comment type="subcellular location">
    <subcellularLocation>
        <location evidence="1">Cell membrane</location>
        <topology evidence="1">Peripheral membrane protein</topology>
    </subcellularLocation>
</comment>
<proteinExistence type="inferred from homology"/>
<comment type="caution">
    <text evidence="10">The sequence shown here is derived from an EMBL/GenBank/DDBJ whole genome shotgun (WGS) entry which is preliminary data.</text>
</comment>
<evidence type="ECO:0000256" key="8">
    <source>
        <dbReference type="ARBA" id="ARBA00023136"/>
    </source>
</evidence>
<evidence type="ECO:0000256" key="4">
    <source>
        <dbReference type="ARBA" id="ARBA00022475"/>
    </source>
</evidence>
<dbReference type="SMART" id="SM00382">
    <property type="entry name" value="AAA"/>
    <property type="match status" value="1"/>
</dbReference>
<evidence type="ECO:0000256" key="1">
    <source>
        <dbReference type="ARBA" id="ARBA00004202"/>
    </source>
</evidence>
<evidence type="ECO:0000256" key="7">
    <source>
        <dbReference type="ARBA" id="ARBA00022967"/>
    </source>
</evidence>
<dbReference type="PANTHER" id="PTHR43553">
    <property type="entry name" value="HEAVY METAL TRANSPORTER"/>
    <property type="match status" value="1"/>
</dbReference>
<evidence type="ECO:0000256" key="2">
    <source>
        <dbReference type="ARBA" id="ARBA00005417"/>
    </source>
</evidence>
<dbReference type="Pfam" id="PF00005">
    <property type="entry name" value="ABC_tran"/>
    <property type="match status" value="1"/>
</dbReference>
<keyword evidence="8" id="KW-0472">Membrane</keyword>
<name>A0ABS2EP07_9LACO</name>
<keyword evidence="6" id="KW-0067">ATP-binding</keyword>